<evidence type="ECO:0000313" key="4">
    <source>
        <dbReference type="EMBL" id="PSC74066.1"/>
    </source>
</evidence>
<dbReference type="GO" id="GO:0016779">
    <property type="term" value="F:nucleotidyltransferase activity"/>
    <property type="evidence" value="ECO:0007669"/>
    <property type="project" value="UniProtKB-KW"/>
</dbReference>
<dbReference type="InterPro" id="IPR017136">
    <property type="entry name" value="UCP037205"/>
</dbReference>
<dbReference type="OrthoDB" id="511788at2759"/>
<feature type="region of interest" description="Disordered" evidence="1">
    <location>
        <begin position="414"/>
        <end position="451"/>
    </location>
</feature>
<keyword evidence="2" id="KW-0472">Membrane</keyword>
<dbReference type="Gene3D" id="3.40.630.30">
    <property type="match status" value="1"/>
</dbReference>
<dbReference type="Pfam" id="PF10013">
    <property type="entry name" value="DUF2256"/>
    <property type="match status" value="1"/>
</dbReference>
<dbReference type="STRING" id="554055.A0A2P6VIY8"/>
<reference evidence="4 5" key="1">
    <citation type="journal article" date="2018" name="Plant J.">
        <title>Genome sequences of Chlorella sorokiniana UTEX 1602 and Micractinium conductrix SAG 241.80: implications to maltose excretion by a green alga.</title>
        <authorList>
            <person name="Arriola M.B."/>
            <person name="Velmurugan N."/>
            <person name="Zhang Y."/>
            <person name="Plunkett M.H."/>
            <person name="Hondzo H."/>
            <person name="Barney B.M."/>
        </authorList>
    </citation>
    <scope>NUCLEOTIDE SEQUENCE [LARGE SCALE GENOMIC DNA]</scope>
    <source>
        <strain evidence="4 5">SAG 241.80</strain>
    </source>
</reference>
<dbReference type="AlphaFoldDB" id="A0A2P6VIY8"/>
<dbReference type="InterPro" id="IPR000182">
    <property type="entry name" value="GNAT_dom"/>
</dbReference>
<dbReference type="GO" id="GO:0016747">
    <property type="term" value="F:acyltransferase activity, transferring groups other than amino-acyl groups"/>
    <property type="evidence" value="ECO:0007669"/>
    <property type="project" value="InterPro"/>
</dbReference>
<dbReference type="EMBL" id="LHPF02000005">
    <property type="protein sequence ID" value="PSC74066.1"/>
    <property type="molecule type" value="Genomic_DNA"/>
</dbReference>
<proteinExistence type="predicted"/>
<evidence type="ECO:0000259" key="3">
    <source>
        <dbReference type="PROSITE" id="PS51186"/>
    </source>
</evidence>
<feature type="compositionally biased region" description="Low complexity" evidence="1">
    <location>
        <begin position="421"/>
        <end position="432"/>
    </location>
</feature>
<keyword evidence="5" id="KW-1185">Reference proteome</keyword>
<organism evidence="4 5">
    <name type="scientific">Micractinium conductrix</name>
    <dbReference type="NCBI Taxonomy" id="554055"/>
    <lineage>
        <taxon>Eukaryota</taxon>
        <taxon>Viridiplantae</taxon>
        <taxon>Chlorophyta</taxon>
        <taxon>core chlorophytes</taxon>
        <taxon>Trebouxiophyceae</taxon>
        <taxon>Chlorellales</taxon>
        <taxon>Chlorellaceae</taxon>
        <taxon>Chlorella clade</taxon>
        <taxon>Micractinium</taxon>
    </lineage>
</organism>
<dbReference type="InterPro" id="IPR029068">
    <property type="entry name" value="Glyas_Bleomycin-R_OHBP_Dase"/>
</dbReference>
<evidence type="ECO:0000256" key="1">
    <source>
        <dbReference type="SAM" id="MobiDB-lite"/>
    </source>
</evidence>
<keyword evidence="2" id="KW-1133">Transmembrane helix</keyword>
<feature type="domain" description="N-acetyltransferase" evidence="3">
    <location>
        <begin position="77"/>
        <end position="234"/>
    </location>
</feature>
<keyword evidence="4" id="KW-0548">Nucleotidyltransferase</keyword>
<feature type="transmembrane region" description="Helical" evidence="2">
    <location>
        <begin position="961"/>
        <end position="982"/>
    </location>
</feature>
<dbReference type="SUPFAM" id="SSF54593">
    <property type="entry name" value="Glyoxalase/Bleomycin resistance protein/Dihydroxybiphenyl dioxygenase"/>
    <property type="match status" value="1"/>
</dbReference>
<comment type="caution">
    <text evidence="4">The sequence shown here is derived from an EMBL/GenBank/DDBJ whole genome shotgun (WGS) entry which is preliminary data.</text>
</comment>
<dbReference type="PANTHER" id="PTHR40280">
    <property type="entry name" value="BLR6907 PROTEIN"/>
    <property type="match status" value="1"/>
</dbReference>
<keyword evidence="2" id="KW-0812">Transmembrane</keyword>
<dbReference type="PROSITE" id="PS51186">
    <property type="entry name" value="GNAT"/>
    <property type="match status" value="1"/>
</dbReference>
<feature type="compositionally biased region" description="Pro residues" evidence="1">
    <location>
        <begin position="433"/>
        <end position="443"/>
    </location>
</feature>
<name>A0A2P6VIY8_9CHLO</name>
<gene>
    <name evidence="4" type="ORF">C2E20_2721</name>
</gene>
<dbReference type="PANTHER" id="PTHR40280:SF1">
    <property type="entry name" value="VOC DOMAIN-CONTAINING PROTEIN"/>
    <property type="match status" value="1"/>
</dbReference>
<dbReference type="Proteomes" id="UP000239649">
    <property type="component" value="Unassembled WGS sequence"/>
</dbReference>
<sequence>MVARSLLAVRAAAPPLPPLAVRRAQTPAELRACGCLRAAAFAVVPADRSDFARQSFLRMKADAAWHALEGKVAGTDSEYEDVKVTPLMALLPVDACPPGAEPACVLPAEPGGGRPQLVVGTCDLNQGINLPAEELVGKLPGEGDKRRLRAYISNVATWAGARRRGVARRLMREAAAEAAAAGVQHLYVHVEACNQPAAALYLSSGFDVESEESEGHARAQNRNRRLLLHWRPLPGRLPVLAKKGAGGAAKSPGRAGKGQLPEKICSCCGRPFEWRKNAAPAVAAAAAAAAAAQSEEDRGATDGDSQEVGNAVHLEHLNLEVPDLDLARVFYAEGLGLTADPDTLGWRRGGPFVTWYNIGRQQLHIIKGPVQTTGGPVVLKVPAAGSGSLQAVAARLEALLPALAGTQFAFEERRSAGGAGQQRAAAPQQQQQAPPPSLLPPPQQRRGADAGGGAISSIAVTCPWGQRFLLVDDAPGFPWAAGIYEVQLPCFSGTAHLIGRFYSEVLGARVVGGGSGSSGGAREGGGGGAGAECSVYLGPGSRLRFTEDPSLGERRPEAVRRLWSGWHLAFYVARFRPGFEAALRLGVNMLDHPYRDKSPDLAAALTNAQYRFKEVVQLDAFGQRGELMYCLGHEVRSMHHPSFARPLYNRPGYAQWEGLLVLPMWPFSKKPSLTPEQGERCRRRCGLAAGTLAQCLAANADDPSKCSSLEIQVIHCHAEVVRPDLAAEHQRCFQRVVNSRGREPYSACEKQVEAMKKSLRQRARGPATRAILVPRSLTRGFPCTLRLPSLSTAPMQEMLASQNLRAWAATAAGAAAYLGFCSAVGKSNVLPSRLARKLMHIGTGPLYMLCWPLYAAHPASCWLCASVPALAGLQFAAVGAGLVRDDALVAGSSRSGRREELLRGPLLYAVAHVAVTLLCWRHSPAGVLALGALCGGDGMAEVVGASLPRGPRLPHNEGKSVAGTAACWAGGVAAALPLLAHFRRSGMFDAAIAAGAAAPGGGAGALLAGGPLLAGVLLCCGVGAAVESLPLGDWDNLAVPAAVALTARAIWGF</sequence>
<evidence type="ECO:0000313" key="5">
    <source>
        <dbReference type="Proteomes" id="UP000239649"/>
    </source>
</evidence>
<dbReference type="Gene3D" id="3.10.180.10">
    <property type="entry name" value="2,3-Dihydroxybiphenyl 1,2-Dioxygenase, domain 1"/>
    <property type="match status" value="1"/>
</dbReference>
<protein>
    <submittedName>
        <fullName evidence="4">Phosphatidate cytidylyltransferase</fullName>
    </submittedName>
</protein>
<accession>A0A2P6VIY8</accession>
<dbReference type="InterPro" id="IPR016181">
    <property type="entry name" value="Acyl_CoA_acyltransferase"/>
</dbReference>
<feature type="transmembrane region" description="Helical" evidence="2">
    <location>
        <begin position="1003"/>
        <end position="1026"/>
    </location>
</feature>
<evidence type="ECO:0000256" key="2">
    <source>
        <dbReference type="SAM" id="Phobius"/>
    </source>
</evidence>
<dbReference type="SUPFAM" id="SSF55729">
    <property type="entry name" value="Acyl-CoA N-acyltransferases (Nat)"/>
    <property type="match status" value="1"/>
</dbReference>
<dbReference type="Pfam" id="PF00583">
    <property type="entry name" value="Acetyltransf_1"/>
    <property type="match status" value="1"/>
</dbReference>
<keyword evidence="4" id="KW-0808">Transferase</keyword>